<feature type="transmembrane region" description="Helical" evidence="1">
    <location>
        <begin position="128"/>
        <end position="148"/>
    </location>
</feature>
<evidence type="ECO:0000313" key="2">
    <source>
        <dbReference type="EMBL" id="OXM82806.1"/>
    </source>
</evidence>
<feature type="transmembrane region" description="Helical" evidence="1">
    <location>
        <begin position="80"/>
        <end position="101"/>
    </location>
</feature>
<feature type="transmembrane region" description="Helical" evidence="1">
    <location>
        <begin position="40"/>
        <end position="59"/>
    </location>
</feature>
<keyword evidence="1" id="KW-1133">Transmembrane helix</keyword>
<proteinExistence type="predicted"/>
<keyword evidence="3" id="KW-1185">Reference proteome</keyword>
<sequence>MKKDSPYRDLAVTQGLIAIVCFLLIPLANAFGPDNGHRLAGVLHGLGASLTMLVATYMWHAYYSYAKGLTQSVKRLEWRLLVTNVLVLATIAAGNWLYIGYQAPDGASEWFKLHAPFAHWVVMEYKEFTALLAIPFGIGASVLLRRFAGQAGLRTELRQVIGILLTLQWLCLFVGFAFGLMLAKWRLA</sequence>
<reference evidence="2 3" key="1">
    <citation type="submission" date="2017-07" db="EMBL/GenBank/DDBJ databases">
        <title>Genome sequencing and assembly of Paenibacillus rigui.</title>
        <authorList>
            <person name="Mayilraj S."/>
        </authorList>
    </citation>
    <scope>NUCLEOTIDE SEQUENCE [LARGE SCALE GENOMIC DNA]</scope>
    <source>
        <strain evidence="2 3">JCM 16352</strain>
    </source>
</reference>
<comment type="caution">
    <text evidence="2">The sequence shown here is derived from an EMBL/GenBank/DDBJ whole genome shotgun (WGS) entry which is preliminary data.</text>
</comment>
<protein>
    <submittedName>
        <fullName evidence="2">Uncharacterized protein</fullName>
    </submittedName>
</protein>
<dbReference type="AlphaFoldDB" id="A0A229UHD2"/>
<accession>A0A229UHD2</accession>
<dbReference type="RefSeq" id="WP_094018448.1">
    <property type="nucleotide sequence ID" value="NZ_NMQW01000057.1"/>
</dbReference>
<keyword evidence="1" id="KW-0472">Membrane</keyword>
<keyword evidence="1" id="KW-0812">Transmembrane</keyword>
<dbReference type="OrthoDB" id="2593148at2"/>
<evidence type="ECO:0000256" key="1">
    <source>
        <dbReference type="SAM" id="Phobius"/>
    </source>
</evidence>
<name>A0A229UHD2_9BACL</name>
<organism evidence="2 3">
    <name type="scientific">Paenibacillus rigui</name>
    <dbReference type="NCBI Taxonomy" id="554312"/>
    <lineage>
        <taxon>Bacteria</taxon>
        <taxon>Bacillati</taxon>
        <taxon>Bacillota</taxon>
        <taxon>Bacilli</taxon>
        <taxon>Bacillales</taxon>
        <taxon>Paenibacillaceae</taxon>
        <taxon>Paenibacillus</taxon>
    </lineage>
</organism>
<evidence type="ECO:0000313" key="3">
    <source>
        <dbReference type="Proteomes" id="UP000215509"/>
    </source>
</evidence>
<dbReference type="EMBL" id="NMQW01000057">
    <property type="protein sequence ID" value="OXM82806.1"/>
    <property type="molecule type" value="Genomic_DNA"/>
</dbReference>
<gene>
    <name evidence="2" type="ORF">CF651_29530</name>
</gene>
<dbReference type="Proteomes" id="UP000215509">
    <property type="component" value="Unassembled WGS sequence"/>
</dbReference>
<feature type="transmembrane region" description="Helical" evidence="1">
    <location>
        <begin position="160"/>
        <end position="183"/>
    </location>
</feature>